<evidence type="ECO:0000313" key="3">
    <source>
        <dbReference type="EMBL" id="RYO45254.1"/>
    </source>
</evidence>
<evidence type="ECO:0000313" key="4">
    <source>
        <dbReference type="Proteomes" id="UP000293823"/>
    </source>
</evidence>
<dbReference type="OrthoDB" id="10517316at2759"/>
<reference evidence="4" key="1">
    <citation type="journal article" date="2019" name="bioRxiv">
        <title>Genomics, evolutionary history and diagnostics of the Alternaria alternata species group including apple and Asian pear pathotypes.</title>
        <authorList>
            <person name="Armitage A.D."/>
            <person name="Cockerton H.M."/>
            <person name="Sreenivasaprasad S."/>
            <person name="Woodhall J.W."/>
            <person name="Lane C.R."/>
            <person name="Harrison R.J."/>
            <person name="Clarkson J.P."/>
        </authorList>
    </citation>
    <scope>NUCLEOTIDE SEQUENCE [LARGE SCALE GENOMIC DNA]</scope>
    <source>
        <strain evidence="4">RGR 97.0016</strain>
    </source>
</reference>
<keyword evidence="2" id="KW-1133">Transmembrane helix</keyword>
<evidence type="ECO:0000256" key="1">
    <source>
        <dbReference type="SAM" id="MobiDB-lite"/>
    </source>
</evidence>
<dbReference type="EMBL" id="PEJP01000054">
    <property type="protein sequence ID" value="RYO45254.1"/>
    <property type="molecule type" value="Genomic_DNA"/>
</dbReference>
<feature type="transmembrane region" description="Helical" evidence="2">
    <location>
        <begin position="39"/>
        <end position="64"/>
    </location>
</feature>
<name>A0A4Q4QP73_9PLEO</name>
<organism evidence="3 4">
    <name type="scientific">Alternaria arborescens</name>
    <dbReference type="NCBI Taxonomy" id="156630"/>
    <lineage>
        <taxon>Eukaryota</taxon>
        <taxon>Fungi</taxon>
        <taxon>Dikarya</taxon>
        <taxon>Ascomycota</taxon>
        <taxon>Pezizomycotina</taxon>
        <taxon>Dothideomycetes</taxon>
        <taxon>Pleosporomycetidae</taxon>
        <taxon>Pleosporales</taxon>
        <taxon>Pleosporineae</taxon>
        <taxon>Pleosporaceae</taxon>
        <taxon>Alternaria</taxon>
        <taxon>Alternaria sect. Alternaria</taxon>
    </lineage>
</organism>
<feature type="compositionally biased region" description="Polar residues" evidence="1">
    <location>
        <begin position="152"/>
        <end position="162"/>
    </location>
</feature>
<comment type="caution">
    <text evidence="3">The sequence shown here is derived from an EMBL/GenBank/DDBJ whole genome shotgun (WGS) entry which is preliminary data.</text>
</comment>
<evidence type="ECO:0000256" key="2">
    <source>
        <dbReference type="SAM" id="Phobius"/>
    </source>
</evidence>
<proteinExistence type="predicted"/>
<keyword evidence="2" id="KW-0812">Transmembrane</keyword>
<dbReference type="Proteomes" id="UP000293823">
    <property type="component" value="Unassembled WGS sequence"/>
</dbReference>
<gene>
    <name evidence="3" type="ORF">AA0113_g10508</name>
</gene>
<sequence>MPVVTRFLVAFNGTRPHQGNGTILPPGSYVQPIEDEVLWWKYTVGAVGLLAGIGACVTGVYLCVVKWQERAARQASGAAPGAALPSDAPGPLEGDYELGAFNDPPPPYQVSGAGIEPQQGPSERDEGDFDYPGRLVPQIARRLGASADAPNQPGTTVNSEHA</sequence>
<keyword evidence="4" id="KW-1185">Reference proteome</keyword>
<protein>
    <submittedName>
        <fullName evidence="3">Uncharacterized protein</fullName>
    </submittedName>
</protein>
<feature type="region of interest" description="Disordered" evidence="1">
    <location>
        <begin position="75"/>
        <end position="162"/>
    </location>
</feature>
<accession>A0A4Q4QP73</accession>
<feature type="compositionally biased region" description="Low complexity" evidence="1">
    <location>
        <begin position="75"/>
        <end position="92"/>
    </location>
</feature>
<keyword evidence="2" id="KW-0472">Membrane</keyword>
<dbReference type="AlphaFoldDB" id="A0A4Q4QP73"/>